<dbReference type="GO" id="GO:0016020">
    <property type="term" value="C:membrane"/>
    <property type="evidence" value="ECO:0007669"/>
    <property type="project" value="InterPro"/>
</dbReference>
<name>A0A9P7F9N7_9AGAM</name>
<evidence type="ECO:0000256" key="3">
    <source>
        <dbReference type="SAM" id="Phobius"/>
    </source>
</evidence>
<dbReference type="PROSITE" id="PS51257">
    <property type="entry name" value="PROKAR_LIPOPROTEIN"/>
    <property type="match status" value="1"/>
</dbReference>
<gene>
    <name evidence="4" type="ORF">F5147DRAFT_753021</name>
</gene>
<sequence>MQILFRNTVLPISTASHRRSITIALITVSCVCYFMTLGPQGAYLSSKILSTEQSIYKDSTGVLGVEQMDEALLDLAPSAESKPSHSFGNIIPHDPSTSHRANATLLMLARNSDLDGVISSVEQLEAKFNRKFNYPWVFLNDEPFSYEFKRRVKVLTNGDVSFGLIPHETWVQPPWIDEERAERGRNMLTQDDVIYGDSVSYRNMCRFNSGFFFRHELLTPYKWYWRVEPDVRFYCDLEYDPFVFMEDHDKIYGFTISMPEWESTIISLWSVVKEFILDHPEYVSPNNSMGFISDDAGDSYNMCHCKNCSISCWEKSLLPLTQFGQTLKLPIWTSGGAKLTQNSLTISRIQEGFTMRQVKYLSCSCHPDRTQRWGDAPVHSIAAALFTRKDQLHFFKDIGYKHAEFAHCPQGRQWREGHCSCNPNDSFDFAENSCLRHFMRLDDDWMFG</sequence>
<dbReference type="AlphaFoldDB" id="A0A9P7F9N7"/>
<dbReference type="InterPro" id="IPR029044">
    <property type="entry name" value="Nucleotide-diphossugar_trans"/>
</dbReference>
<reference evidence="4" key="1">
    <citation type="journal article" date="2020" name="New Phytol.">
        <title>Comparative genomics reveals dynamic genome evolution in host specialist ectomycorrhizal fungi.</title>
        <authorList>
            <person name="Lofgren L.A."/>
            <person name="Nguyen N.H."/>
            <person name="Vilgalys R."/>
            <person name="Ruytinx J."/>
            <person name="Liao H.L."/>
            <person name="Branco S."/>
            <person name="Kuo A."/>
            <person name="LaButti K."/>
            <person name="Lipzen A."/>
            <person name="Andreopoulos W."/>
            <person name="Pangilinan J."/>
            <person name="Riley R."/>
            <person name="Hundley H."/>
            <person name="Na H."/>
            <person name="Barry K."/>
            <person name="Grigoriev I.V."/>
            <person name="Stajich J.E."/>
            <person name="Kennedy P.G."/>
        </authorList>
    </citation>
    <scope>NUCLEOTIDE SEQUENCE</scope>
    <source>
        <strain evidence="4">FC423</strain>
    </source>
</reference>
<keyword evidence="5" id="KW-1185">Reference proteome</keyword>
<keyword evidence="3" id="KW-0472">Membrane</keyword>
<evidence type="ECO:0000313" key="4">
    <source>
        <dbReference type="EMBL" id="KAG2109854.1"/>
    </source>
</evidence>
<keyword evidence="2" id="KW-0808">Transferase</keyword>
<dbReference type="PANTHER" id="PTHR31121">
    <property type="entry name" value="ALPHA-1,2 MANNOSYLTRANSFERASE KTR1"/>
    <property type="match status" value="1"/>
</dbReference>
<comment type="similarity">
    <text evidence="1">Belongs to the glycosyltransferase 15 family.</text>
</comment>
<evidence type="ECO:0000256" key="2">
    <source>
        <dbReference type="ARBA" id="ARBA00022679"/>
    </source>
</evidence>
<dbReference type="Pfam" id="PF01793">
    <property type="entry name" value="Glyco_transf_15"/>
    <property type="match status" value="2"/>
</dbReference>
<comment type="caution">
    <text evidence="4">The sequence shown here is derived from an EMBL/GenBank/DDBJ whole genome shotgun (WGS) entry which is preliminary data.</text>
</comment>
<dbReference type="Proteomes" id="UP000823399">
    <property type="component" value="Unassembled WGS sequence"/>
</dbReference>
<organism evidence="4 5">
    <name type="scientific">Suillus discolor</name>
    <dbReference type="NCBI Taxonomy" id="1912936"/>
    <lineage>
        <taxon>Eukaryota</taxon>
        <taxon>Fungi</taxon>
        <taxon>Dikarya</taxon>
        <taxon>Basidiomycota</taxon>
        <taxon>Agaricomycotina</taxon>
        <taxon>Agaricomycetes</taxon>
        <taxon>Agaricomycetidae</taxon>
        <taxon>Boletales</taxon>
        <taxon>Suillineae</taxon>
        <taxon>Suillaceae</taxon>
        <taxon>Suillus</taxon>
    </lineage>
</organism>
<accession>A0A9P7F9N7</accession>
<protein>
    <submittedName>
        <fullName evidence="4">Glycosyltransferase family 15 protein</fullName>
    </submittedName>
</protein>
<dbReference type="RefSeq" id="XP_041293722.1">
    <property type="nucleotide sequence ID" value="XM_041440229.1"/>
</dbReference>
<evidence type="ECO:0000313" key="5">
    <source>
        <dbReference type="Proteomes" id="UP000823399"/>
    </source>
</evidence>
<dbReference type="GO" id="GO:0006487">
    <property type="term" value="P:protein N-linked glycosylation"/>
    <property type="evidence" value="ECO:0007669"/>
    <property type="project" value="TreeGrafter"/>
</dbReference>
<keyword evidence="3" id="KW-1133">Transmembrane helix</keyword>
<dbReference type="GO" id="GO:0000032">
    <property type="term" value="P:cell wall mannoprotein biosynthetic process"/>
    <property type="evidence" value="ECO:0007669"/>
    <property type="project" value="TreeGrafter"/>
</dbReference>
<keyword evidence="3" id="KW-0812">Transmembrane</keyword>
<dbReference type="SUPFAM" id="SSF53448">
    <property type="entry name" value="Nucleotide-diphospho-sugar transferases"/>
    <property type="match status" value="2"/>
</dbReference>
<dbReference type="Gene3D" id="3.90.550.10">
    <property type="entry name" value="Spore Coat Polysaccharide Biosynthesis Protein SpsA, Chain A"/>
    <property type="match status" value="1"/>
</dbReference>
<dbReference type="GeneID" id="64702488"/>
<dbReference type="PANTHER" id="PTHR31121:SF6">
    <property type="entry name" value="ALPHA-1,2 MANNOSYLTRANSFERASE KTR1"/>
    <property type="match status" value="1"/>
</dbReference>
<dbReference type="GO" id="GO:0000026">
    <property type="term" value="F:alpha-1,2-mannosyltransferase activity"/>
    <property type="evidence" value="ECO:0007669"/>
    <property type="project" value="TreeGrafter"/>
</dbReference>
<dbReference type="OrthoDB" id="439943at2759"/>
<evidence type="ECO:0000256" key="1">
    <source>
        <dbReference type="ARBA" id="ARBA00007677"/>
    </source>
</evidence>
<dbReference type="EMBL" id="JABBWM010000022">
    <property type="protein sequence ID" value="KAG2109854.1"/>
    <property type="molecule type" value="Genomic_DNA"/>
</dbReference>
<dbReference type="InterPro" id="IPR002685">
    <property type="entry name" value="Glyco_trans_15"/>
</dbReference>
<proteinExistence type="inferred from homology"/>
<dbReference type="PIRSF" id="PIRSF018153">
    <property type="entry name" value="Glyco_trans_15"/>
    <property type="match status" value="1"/>
</dbReference>
<feature type="transmembrane region" description="Helical" evidence="3">
    <location>
        <begin position="21"/>
        <end position="44"/>
    </location>
</feature>
<dbReference type="GO" id="GO:0005794">
    <property type="term" value="C:Golgi apparatus"/>
    <property type="evidence" value="ECO:0007669"/>
    <property type="project" value="TreeGrafter"/>
</dbReference>